<dbReference type="Pfam" id="PF13860">
    <property type="entry name" value="FlgD_ig"/>
    <property type="match status" value="1"/>
</dbReference>
<dbReference type="EMBL" id="UINC01013587">
    <property type="protein sequence ID" value="SVA58606.1"/>
    <property type="molecule type" value="Genomic_DNA"/>
</dbReference>
<protein>
    <recommendedName>
        <fullName evidence="1">FlgD/Vpr Ig-like domain-containing protein</fullName>
    </recommendedName>
</protein>
<gene>
    <name evidence="2" type="ORF">METZ01_LOCUS111460</name>
</gene>
<sequence>MKLERQIRFLLVMAWVVSSAYTQSLFSFVGEWDGTETLASPVDNYESQDMDLSIEKGGIREGFLIFTSSSDVIYNNDVGWAYHYFTFDKNTYQVIFMRRFVTPLGVLGSQELVYDILAWDVDNLIIEYISDDQETIHEMRLNRSMLGTINPQIPVKVSLYPNYPNPFNPKTTIAVDVHKDSKGTLDIFNLQGQYVKTLYDGMFETGIQLFKWDGTDYINRSVSAGTYIYCLSIENDIFSRKMVLLK</sequence>
<organism evidence="2">
    <name type="scientific">marine metagenome</name>
    <dbReference type="NCBI Taxonomy" id="408172"/>
    <lineage>
        <taxon>unclassified sequences</taxon>
        <taxon>metagenomes</taxon>
        <taxon>ecological metagenomes</taxon>
    </lineage>
</organism>
<feature type="domain" description="FlgD/Vpr Ig-like" evidence="1">
    <location>
        <begin position="177"/>
        <end position="228"/>
    </location>
</feature>
<dbReference type="Gene3D" id="2.60.40.4070">
    <property type="match status" value="1"/>
</dbReference>
<dbReference type="NCBIfam" id="TIGR04183">
    <property type="entry name" value="Por_Secre_tail"/>
    <property type="match status" value="1"/>
</dbReference>
<proteinExistence type="predicted"/>
<dbReference type="InterPro" id="IPR026444">
    <property type="entry name" value="Secre_tail"/>
</dbReference>
<dbReference type="AlphaFoldDB" id="A0A381X1D5"/>
<reference evidence="2" key="1">
    <citation type="submission" date="2018-05" db="EMBL/GenBank/DDBJ databases">
        <authorList>
            <person name="Lanie J.A."/>
            <person name="Ng W.-L."/>
            <person name="Kazmierczak K.M."/>
            <person name="Andrzejewski T.M."/>
            <person name="Davidsen T.M."/>
            <person name="Wayne K.J."/>
            <person name="Tettelin H."/>
            <person name="Glass J.I."/>
            <person name="Rusch D."/>
            <person name="Podicherti R."/>
            <person name="Tsui H.-C.T."/>
            <person name="Winkler M.E."/>
        </authorList>
    </citation>
    <scope>NUCLEOTIDE SEQUENCE</scope>
</reference>
<evidence type="ECO:0000259" key="1">
    <source>
        <dbReference type="Pfam" id="PF13860"/>
    </source>
</evidence>
<name>A0A381X1D5_9ZZZZ</name>
<evidence type="ECO:0000313" key="2">
    <source>
        <dbReference type="EMBL" id="SVA58606.1"/>
    </source>
</evidence>
<accession>A0A381X1D5</accession>
<dbReference type="InterPro" id="IPR025965">
    <property type="entry name" value="FlgD/Vpr_Ig-like"/>
</dbReference>